<dbReference type="AlphaFoldDB" id="A0A0F8VYL5"/>
<protein>
    <submittedName>
        <fullName evidence="1">Uncharacterized protein</fullName>
    </submittedName>
</protein>
<reference evidence="1" key="1">
    <citation type="journal article" date="2015" name="Nature">
        <title>Complex archaea that bridge the gap between prokaryotes and eukaryotes.</title>
        <authorList>
            <person name="Spang A."/>
            <person name="Saw J.H."/>
            <person name="Jorgensen S.L."/>
            <person name="Zaremba-Niedzwiedzka K."/>
            <person name="Martijn J."/>
            <person name="Lind A.E."/>
            <person name="van Eijk R."/>
            <person name="Schleper C."/>
            <person name="Guy L."/>
            <person name="Ettema T.J."/>
        </authorList>
    </citation>
    <scope>NUCLEOTIDE SEQUENCE</scope>
</reference>
<gene>
    <name evidence="1" type="ORF">LCGC14_3134960</name>
</gene>
<proteinExistence type="predicted"/>
<accession>A0A0F8VYL5</accession>
<name>A0A0F8VYL5_9ZZZZ</name>
<dbReference type="EMBL" id="LAZR01068537">
    <property type="protein sequence ID" value="KKK49448.1"/>
    <property type="molecule type" value="Genomic_DNA"/>
</dbReference>
<sequence length="126" mass="14041">MKLTLDRMCIQAGKLCASCEELYQQELISDIDIDVGKVLMKVAKSQKFLSNISIYNIIETESTIIIITAPGDKEKLDRAGSFLLNNLAEIDKRDFIFLVKTKNPNKFIEGLIGSELLVGTSTVFLP</sequence>
<organism evidence="1">
    <name type="scientific">marine sediment metagenome</name>
    <dbReference type="NCBI Taxonomy" id="412755"/>
    <lineage>
        <taxon>unclassified sequences</taxon>
        <taxon>metagenomes</taxon>
        <taxon>ecological metagenomes</taxon>
    </lineage>
</organism>
<comment type="caution">
    <text evidence="1">The sequence shown here is derived from an EMBL/GenBank/DDBJ whole genome shotgun (WGS) entry which is preliminary data.</text>
</comment>
<feature type="non-terminal residue" evidence="1">
    <location>
        <position position="126"/>
    </location>
</feature>
<evidence type="ECO:0000313" key="1">
    <source>
        <dbReference type="EMBL" id="KKK49448.1"/>
    </source>
</evidence>